<keyword evidence="5" id="KW-0444">Lipid biosynthesis</keyword>
<gene>
    <name evidence="19" type="ORF">NMOB1V02_LOCUS5764</name>
</gene>
<dbReference type="GO" id="GO:0005829">
    <property type="term" value="C:cytosol"/>
    <property type="evidence" value="ECO:0007669"/>
    <property type="project" value="UniProtKB-SubCell"/>
</dbReference>
<reference evidence="19" key="1">
    <citation type="submission" date="2020-11" db="EMBL/GenBank/DDBJ databases">
        <authorList>
            <person name="Tran Van P."/>
        </authorList>
    </citation>
    <scope>NUCLEOTIDE SEQUENCE</scope>
</reference>
<dbReference type="EMBL" id="OA883131">
    <property type="protein sequence ID" value="CAD7278049.1"/>
    <property type="molecule type" value="Genomic_DNA"/>
</dbReference>
<dbReference type="OrthoDB" id="2401875at2759"/>
<evidence type="ECO:0000256" key="6">
    <source>
        <dbReference type="ARBA" id="ARBA00022548"/>
    </source>
</evidence>
<dbReference type="PANTHER" id="PTHR13101:SF1">
    <property type="entry name" value="PHOSPHOMEVALONATE KINASE"/>
    <property type="match status" value="1"/>
</dbReference>
<keyword evidence="4" id="KW-0963">Cytoplasm</keyword>
<keyword evidence="14" id="KW-0443">Lipid metabolism</keyword>
<protein>
    <recommendedName>
        <fullName evidence="17">Phosphomevalonate kinase</fullName>
        <ecNumber evidence="3">2.7.4.2</ecNumber>
    </recommendedName>
</protein>
<keyword evidence="7" id="KW-0808">Transferase</keyword>
<comment type="subcellular location">
    <subcellularLocation>
        <location evidence="1">Cytoplasm</location>
        <location evidence="1">Cytosol</location>
    </subcellularLocation>
</comment>
<evidence type="ECO:0000256" key="2">
    <source>
        <dbReference type="ARBA" id="ARBA00005017"/>
    </source>
</evidence>
<keyword evidence="12" id="KW-0752">Steroid biosynthesis</keyword>
<sequence>MGQGPRWMGPGQNMGGPNQDWNEYGGQGNWENYSGGDGNWGPPNMGGPQQWGPRPGGPQQYGPGGPQQNYGPAQGGPAQNYGPQQGGPQSYGPPQGGPPQNYGGPPAGGPPQSYGGPPAGGPSQNYGGPPAGGPQSYGGPGGWQSGPMDPQGNYGPTDGSYGPPQQAPAPVPPANPAGGPNNFWAQWNDTSNQAPAPVAKPGADTVQYPMPGAQGAGAGLNQVPGGPAPVRGPYPSYQSQGMNPNAQGWNQQGYGGSSHQPGGFGGNNAGGRFSRPPNPQGGPNKRGGYQQPYRSNRIYLKGRIMGPMVAILFAGKRKSGKDYVADLLSANLDETSTAFIHISAPIKSEYAKTHNLDYEELLSASSYKEQHRAAMLSWSEALRKVDDGCFIRPAIAEADPDEQKRLWVIVDMRRISDLIWFRERLGKGSLVKTVLVRATESTRTSRGWTFAAGIDDAETECGLDSVQSWDLIIENDGDEERMKESIAQILSWCPPTCVKVQKENFEVSG</sequence>
<dbReference type="GO" id="GO:0006695">
    <property type="term" value="P:cholesterol biosynthetic process"/>
    <property type="evidence" value="ECO:0007669"/>
    <property type="project" value="UniProtKB-KW"/>
</dbReference>
<dbReference type="EMBL" id="CAJPEX010001094">
    <property type="protein sequence ID" value="CAG0918201.1"/>
    <property type="molecule type" value="Genomic_DNA"/>
</dbReference>
<keyword evidence="15" id="KW-1207">Sterol metabolism</keyword>
<feature type="compositionally biased region" description="Polar residues" evidence="18">
    <location>
        <begin position="236"/>
        <end position="250"/>
    </location>
</feature>
<evidence type="ECO:0000256" key="10">
    <source>
        <dbReference type="ARBA" id="ARBA00022778"/>
    </source>
</evidence>
<evidence type="ECO:0000256" key="7">
    <source>
        <dbReference type="ARBA" id="ARBA00022679"/>
    </source>
</evidence>
<keyword evidence="13" id="KW-0756">Sterol biosynthesis</keyword>
<keyword evidence="16" id="KW-0753">Steroid metabolism</keyword>
<evidence type="ECO:0000256" key="18">
    <source>
        <dbReference type="SAM" id="MobiDB-lite"/>
    </source>
</evidence>
<dbReference type="GO" id="GO:0005524">
    <property type="term" value="F:ATP binding"/>
    <property type="evidence" value="ECO:0007669"/>
    <property type="project" value="UniProtKB-KW"/>
</dbReference>
<keyword evidence="9" id="KW-0418">Kinase</keyword>
<feature type="compositionally biased region" description="Polar residues" evidence="18">
    <location>
        <begin position="183"/>
        <end position="194"/>
    </location>
</feature>
<keyword evidence="6" id="KW-0153">Cholesterol metabolism</keyword>
<evidence type="ECO:0000256" key="11">
    <source>
        <dbReference type="ARBA" id="ARBA00022840"/>
    </source>
</evidence>
<dbReference type="Proteomes" id="UP000678499">
    <property type="component" value="Unassembled WGS sequence"/>
</dbReference>
<keyword evidence="20" id="KW-1185">Reference proteome</keyword>
<name>A0A7R9GEM0_9CRUS</name>
<dbReference type="Pfam" id="PF04275">
    <property type="entry name" value="P-mevalo_kinase"/>
    <property type="match status" value="1"/>
</dbReference>
<evidence type="ECO:0000256" key="3">
    <source>
        <dbReference type="ARBA" id="ARBA00012958"/>
    </source>
</evidence>
<keyword evidence="10" id="KW-0152">Cholesterol biosynthesis</keyword>
<evidence type="ECO:0000256" key="12">
    <source>
        <dbReference type="ARBA" id="ARBA00022955"/>
    </source>
</evidence>
<feature type="compositionally biased region" description="Low complexity" evidence="18">
    <location>
        <begin position="46"/>
        <end position="128"/>
    </location>
</feature>
<keyword evidence="8" id="KW-0547">Nucleotide-binding</keyword>
<dbReference type="AlphaFoldDB" id="A0A7R9GEM0"/>
<evidence type="ECO:0000256" key="17">
    <source>
        <dbReference type="ARBA" id="ARBA00034549"/>
    </source>
</evidence>
<evidence type="ECO:0000313" key="19">
    <source>
        <dbReference type="EMBL" id="CAD7278049.1"/>
    </source>
</evidence>
<accession>A0A7R9GEM0</accession>
<evidence type="ECO:0000256" key="5">
    <source>
        <dbReference type="ARBA" id="ARBA00022516"/>
    </source>
</evidence>
<dbReference type="PANTHER" id="PTHR13101">
    <property type="entry name" value="PHOSPHOMEVALONATE KINASE"/>
    <property type="match status" value="1"/>
</dbReference>
<evidence type="ECO:0000256" key="15">
    <source>
        <dbReference type="ARBA" id="ARBA00023166"/>
    </source>
</evidence>
<dbReference type="EC" id="2.7.4.2" evidence="3"/>
<dbReference type="GO" id="GO:0004631">
    <property type="term" value="F:phosphomevalonate kinase activity"/>
    <property type="evidence" value="ECO:0007669"/>
    <property type="project" value="UniProtKB-EC"/>
</dbReference>
<evidence type="ECO:0000256" key="4">
    <source>
        <dbReference type="ARBA" id="ARBA00022490"/>
    </source>
</evidence>
<organism evidence="19">
    <name type="scientific">Notodromas monacha</name>
    <dbReference type="NCBI Taxonomy" id="399045"/>
    <lineage>
        <taxon>Eukaryota</taxon>
        <taxon>Metazoa</taxon>
        <taxon>Ecdysozoa</taxon>
        <taxon>Arthropoda</taxon>
        <taxon>Crustacea</taxon>
        <taxon>Oligostraca</taxon>
        <taxon>Ostracoda</taxon>
        <taxon>Podocopa</taxon>
        <taxon>Podocopida</taxon>
        <taxon>Cypridocopina</taxon>
        <taxon>Cypridoidea</taxon>
        <taxon>Cyprididae</taxon>
        <taxon>Notodromas</taxon>
    </lineage>
</organism>
<evidence type="ECO:0000256" key="16">
    <source>
        <dbReference type="ARBA" id="ARBA00023221"/>
    </source>
</evidence>
<dbReference type="InterPro" id="IPR027417">
    <property type="entry name" value="P-loop_NTPase"/>
</dbReference>
<evidence type="ECO:0000256" key="8">
    <source>
        <dbReference type="ARBA" id="ARBA00022741"/>
    </source>
</evidence>
<dbReference type="Gene3D" id="3.40.50.300">
    <property type="entry name" value="P-loop containing nucleotide triphosphate hydrolases"/>
    <property type="match status" value="1"/>
</dbReference>
<dbReference type="UniPathway" id="UPA00057">
    <property type="reaction ID" value="UER00099"/>
</dbReference>
<feature type="region of interest" description="Disordered" evidence="18">
    <location>
        <begin position="1"/>
        <end position="292"/>
    </location>
</feature>
<proteinExistence type="predicted"/>
<evidence type="ECO:0000256" key="13">
    <source>
        <dbReference type="ARBA" id="ARBA00023011"/>
    </source>
</evidence>
<dbReference type="InterPro" id="IPR005919">
    <property type="entry name" value="Pmev_kin_anim"/>
</dbReference>
<evidence type="ECO:0000256" key="14">
    <source>
        <dbReference type="ARBA" id="ARBA00023098"/>
    </source>
</evidence>
<comment type="pathway">
    <text evidence="2">Isoprenoid biosynthesis; isopentenyl diphosphate biosynthesis via mevalonate pathway; isopentenyl diphosphate from (R)-mevalonate: step 2/3.</text>
</comment>
<evidence type="ECO:0000256" key="9">
    <source>
        <dbReference type="ARBA" id="ARBA00022777"/>
    </source>
</evidence>
<feature type="compositionally biased region" description="Gly residues" evidence="18">
    <location>
        <begin position="135"/>
        <end position="144"/>
    </location>
</feature>
<feature type="compositionally biased region" description="Pro residues" evidence="18">
    <location>
        <begin position="165"/>
        <end position="175"/>
    </location>
</feature>
<evidence type="ECO:0000256" key="1">
    <source>
        <dbReference type="ARBA" id="ARBA00004514"/>
    </source>
</evidence>
<keyword evidence="11" id="KW-0067">ATP-binding</keyword>
<evidence type="ECO:0000313" key="20">
    <source>
        <dbReference type="Proteomes" id="UP000678499"/>
    </source>
</evidence>
<dbReference type="GO" id="GO:0019287">
    <property type="term" value="P:isopentenyl diphosphate biosynthetic process, mevalonate pathway"/>
    <property type="evidence" value="ECO:0007669"/>
    <property type="project" value="UniProtKB-UniPathway"/>
</dbReference>